<evidence type="ECO:0000256" key="13">
    <source>
        <dbReference type="RuleBase" id="RU362091"/>
    </source>
</evidence>
<evidence type="ECO:0000256" key="2">
    <source>
        <dbReference type="ARBA" id="ARBA00006434"/>
    </source>
</evidence>
<comment type="catalytic activity">
    <reaction evidence="12">
        <text>iodide(out) + 2 Na(+)(out) = iodide(in) + 2 Na(+)(in)</text>
        <dbReference type="Rhea" id="RHEA:71207"/>
        <dbReference type="ChEBI" id="CHEBI:16382"/>
        <dbReference type="ChEBI" id="CHEBI:29101"/>
    </reaction>
</comment>
<evidence type="ECO:0000256" key="3">
    <source>
        <dbReference type="ARBA" id="ARBA00022448"/>
    </source>
</evidence>
<organism evidence="15 16">
    <name type="scientific">Orchesella dallaii</name>
    <dbReference type="NCBI Taxonomy" id="48710"/>
    <lineage>
        <taxon>Eukaryota</taxon>
        <taxon>Metazoa</taxon>
        <taxon>Ecdysozoa</taxon>
        <taxon>Arthropoda</taxon>
        <taxon>Hexapoda</taxon>
        <taxon>Collembola</taxon>
        <taxon>Entomobryomorpha</taxon>
        <taxon>Entomobryoidea</taxon>
        <taxon>Orchesellidae</taxon>
        <taxon>Orchesellinae</taxon>
        <taxon>Orchesella</taxon>
    </lineage>
</organism>
<gene>
    <name evidence="15" type="ORF">ODALV1_LOCUS16977</name>
</gene>
<evidence type="ECO:0000256" key="8">
    <source>
        <dbReference type="ARBA" id="ARBA00023065"/>
    </source>
</evidence>
<evidence type="ECO:0000256" key="12">
    <source>
        <dbReference type="ARBA" id="ARBA00036099"/>
    </source>
</evidence>
<protein>
    <recommendedName>
        <fullName evidence="17">Sodium-dependent multivitamin transporter</fullName>
    </recommendedName>
</protein>
<dbReference type="Proteomes" id="UP001642540">
    <property type="component" value="Unassembled WGS sequence"/>
</dbReference>
<keyword evidence="6 14" id="KW-1133">Transmembrane helix</keyword>
<keyword evidence="11" id="KW-0739">Sodium transport</keyword>
<keyword evidence="7" id="KW-0915">Sodium</keyword>
<dbReference type="InterPro" id="IPR051163">
    <property type="entry name" value="Sodium:Solute_Symporter_SSF"/>
</dbReference>
<comment type="caution">
    <text evidence="15">The sequence shown here is derived from an EMBL/GenBank/DDBJ whole genome shotgun (WGS) entry which is preliminary data.</text>
</comment>
<evidence type="ECO:0000256" key="10">
    <source>
        <dbReference type="ARBA" id="ARBA00023180"/>
    </source>
</evidence>
<dbReference type="PROSITE" id="PS50283">
    <property type="entry name" value="NA_SOLUT_SYMP_3"/>
    <property type="match status" value="1"/>
</dbReference>
<evidence type="ECO:0000256" key="14">
    <source>
        <dbReference type="SAM" id="Phobius"/>
    </source>
</evidence>
<comment type="similarity">
    <text evidence="2 13">Belongs to the sodium:solute symporter (SSF) (TC 2.A.21) family.</text>
</comment>
<evidence type="ECO:0000256" key="11">
    <source>
        <dbReference type="ARBA" id="ARBA00023201"/>
    </source>
</evidence>
<sequence>MTDSTNGLIAHYIFFKLQYLERRFDSVWVRWLTSFTFILQVLLINGVILYAPAIALEAIVGLPIWLSVSGIGLIGTVYTSVGGLKAVVWTDVFQFFMIMLGMFSIVTKGFIKAGGIITAFNIAAEKGRLILFE</sequence>
<evidence type="ECO:0008006" key="17">
    <source>
        <dbReference type="Google" id="ProtNLM"/>
    </source>
</evidence>
<proteinExistence type="inferred from homology"/>
<reference evidence="15 16" key="1">
    <citation type="submission" date="2024-08" db="EMBL/GenBank/DDBJ databases">
        <authorList>
            <person name="Cucini C."/>
            <person name="Frati F."/>
        </authorList>
    </citation>
    <scope>NUCLEOTIDE SEQUENCE [LARGE SCALE GENOMIC DNA]</scope>
</reference>
<dbReference type="PANTHER" id="PTHR42985">
    <property type="entry name" value="SODIUM-COUPLED MONOCARBOXYLATE TRANSPORTER"/>
    <property type="match status" value="1"/>
</dbReference>
<evidence type="ECO:0000256" key="7">
    <source>
        <dbReference type="ARBA" id="ARBA00023053"/>
    </source>
</evidence>
<keyword evidence="3" id="KW-0813">Transport</keyword>
<dbReference type="PANTHER" id="PTHR42985:SF40">
    <property type="entry name" value="LD47995P-RELATED"/>
    <property type="match status" value="1"/>
</dbReference>
<keyword evidence="8" id="KW-0406">Ion transport</keyword>
<name>A0ABP1R028_9HEXA</name>
<dbReference type="InterPro" id="IPR018212">
    <property type="entry name" value="Na/solute_symporter_CS"/>
</dbReference>
<keyword evidence="10" id="KW-0325">Glycoprotein</keyword>
<dbReference type="Gene3D" id="1.20.1730.10">
    <property type="entry name" value="Sodium/glucose cotransporter"/>
    <property type="match status" value="1"/>
</dbReference>
<evidence type="ECO:0000256" key="5">
    <source>
        <dbReference type="ARBA" id="ARBA00022692"/>
    </source>
</evidence>
<evidence type="ECO:0000313" key="16">
    <source>
        <dbReference type="Proteomes" id="UP001642540"/>
    </source>
</evidence>
<keyword evidence="9 14" id="KW-0472">Membrane</keyword>
<keyword evidence="5 14" id="KW-0812">Transmembrane</keyword>
<evidence type="ECO:0000256" key="4">
    <source>
        <dbReference type="ARBA" id="ARBA00022475"/>
    </source>
</evidence>
<keyword evidence="4" id="KW-1003">Cell membrane</keyword>
<feature type="transmembrane region" description="Helical" evidence="14">
    <location>
        <begin position="58"/>
        <end position="80"/>
    </location>
</feature>
<feature type="transmembrane region" description="Helical" evidence="14">
    <location>
        <begin position="28"/>
        <end position="51"/>
    </location>
</feature>
<comment type="subcellular location">
    <subcellularLocation>
        <location evidence="1">Cell membrane</location>
        <topology evidence="1">Multi-pass membrane protein</topology>
    </subcellularLocation>
</comment>
<dbReference type="EMBL" id="CAXLJM020000051">
    <property type="protein sequence ID" value="CAL8115704.1"/>
    <property type="molecule type" value="Genomic_DNA"/>
</dbReference>
<keyword evidence="16" id="KW-1185">Reference proteome</keyword>
<dbReference type="InterPro" id="IPR001734">
    <property type="entry name" value="Na/solute_symporter"/>
</dbReference>
<accession>A0ABP1R028</accession>
<evidence type="ECO:0000313" key="15">
    <source>
        <dbReference type="EMBL" id="CAL8115704.1"/>
    </source>
</evidence>
<evidence type="ECO:0000256" key="1">
    <source>
        <dbReference type="ARBA" id="ARBA00004651"/>
    </source>
</evidence>
<dbReference type="Pfam" id="PF00474">
    <property type="entry name" value="SSF"/>
    <property type="match status" value="1"/>
</dbReference>
<evidence type="ECO:0000256" key="6">
    <source>
        <dbReference type="ARBA" id="ARBA00022989"/>
    </source>
</evidence>
<dbReference type="InterPro" id="IPR038377">
    <property type="entry name" value="Na/Glc_symporter_sf"/>
</dbReference>
<dbReference type="PROSITE" id="PS00456">
    <property type="entry name" value="NA_SOLUT_SYMP_1"/>
    <property type="match status" value="1"/>
</dbReference>
<evidence type="ECO:0000256" key="9">
    <source>
        <dbReference type="ARBA" id="ARBA00023136"/>
    </source>
</evidence>
<feature type="transmembrane region" description="Helical" evidence="14">
    <location>
        <begin position="92"/>
        <end position="111"/>
    </location>
</feature>